<sequence>MADPSNKVLENMVQMWTMEHNQQVATWNEQQHIEALLAEKANGVCLLQEREAQHLANNEAEKEQAEAEK</sequence>
<evidence type="ECO:0000313" key="2">
    <source>
        <dbReference type="Proteomes" id="UP000054538"/>
    </source>
</evidence>
<dbReference type="AlphaFoldDB" id="A0A0D0DKQ2"/>
<reference evidence="2" key="2">
    <citation type="submission" date="2015-01" db="EMBL/GenBank/DDBJ databases">
        <title>Evolutionary Origins and Diversification of the Mycorrhizal Mutualists.</title>
        <authorList>
            <consortium name="DOE Joint Genome Institute"/>
            <consortium name="Mycorrhizal Genomics Consortium"/>
            <person name="Kohler A."/>
            <person name="Kuo A."/>
            <person name="Nagy L.G."/>
            <person name="Floudas D."/>
            <person name="Copeland A."/>
            <person name="Barry K.W."/>
            <person name="Cichocki N."/>
            <person name="Veneault-Fourrey C."/>
            <person name="LaButti K."/>
            <person name="Lindquist E.A."/>
            <person name="Lipzen A."/>
            <person name="Lundell T."/>
            <person name="Morin E."/>
            <person name="Murat C."/>
            <person name="Riley R."/>
            <person name="Ohm R."/>
            <person name="Sun H."/>
            <person name="Tunlid A."/>
            <person name="Henrissat B."/>
            <person name="Grigoriev I.V."/>
            <person name="Hibbett D.S."/>
            <person name="Martin F."/>
        </authorList>
    </citation>
    <scope>NUCLEOTIDE SEQUENCE [LARGE SCALE GENOMIC DNA]</scope>
    <source>
        <strain evidence="2">Ve08.2h10</strain>
    </source>
</reference>
<gene>
    <name evidence="1" type="ORF">PAXRUDRAFT_16672</name>
</gene>
<organism evidence="1 2">
    <name type="scientific">Paxillus rubicundulus Ve08.2h10</name>
    <dbReference type="NCBI Taxonomy" id="930991"/>
    <lineage>
        <taxon>Eukaryota</taxon>
        <taxon>Fungi</taxon>
        <taxon>Dikarya</taxon>
        <taxon>Basidiomycota</taxon>
        <taxon>Agaricomycotina</taxon>
        <taxon>Agaricomycetes</taxon>
        <taxon>Agaricomycetidae</taxon>
        <taxon>Boletales</taxon>
        <taxon>Paxilineae</taxon>
        <taxon>Paxillaceae</taxon>
        <taxon>Paxillus</taxon>
    </lineage>
</organism>
<protein>
    <submittedName>
        <fullName evidence="1">Uncharacterized protein</fullName>
    </submittedName>
</protein>
<reference evidence="1 2" key="1">
    <citation type="submission" date="2014-04" db="EMBL/GenBank/DDBJ databases">
        <authorList>
            <consortium name="DOE Joint Genome Institute"/>
            <person name="Kuo A."/>
            <person name="Kohler A."/>
            <person name="Jargeat P."/>
            <person name="Nagy L.G."/>
            <person name="Floudas D."/>
            <person name="Copeland A."/>
            <person name="Barry K.W."/>
            <person name="Cichocki N."/>
            <person name="Veneault-Fourrey C."/>
            <person name="LaButti K."/>
            <person name="Lindquist E.A."/>
            <person name="Lipzen A."/>
            <person name="Lundell T."/>
            <person name="Morin E."/>
            <person name="Murat C."/>
            <person name="Sun H."/>
            <person name="Tunlid A."/>
            <person name="Henrissat B."/>
            <person name="Grigoriev I.V."/>
            <person name="Hibbett D.S."/>
            <person name="Martin F."/>
            <person name="Nordberg H.P."/>
            <person name="Cantor M.N."/>
            <person name="Hua S.X."/>
        </authorList>
    </citation>
    <scope>NUCLEOTIDE SEQUENCE [LARGE SCALE GENOMIC DNA]</scope>
    <source>
        <strain evidence="1 2">Ve08.2h10</strain>
    </source>
</reference>
<proteinExistence type="predicted"/>
<keyword evidence="2" id="KW-1185">Reference proteome</keyword>
<dbReference type="HOGENOM" id="CLU_2776671_0_0_1"/>
<dbReference type="Proteomes" id="UP000054538">
    <property type="component" value="Unassembled WGS sequence"/>
</dbReference>
<name>A0A0D0DKQ2_9AGAM</name>
<dbReference type="InParanoid" id="A0A0D0DKQ2"/>
<evidence type="ECO:0000313" key="1">
    <source>
        <dbReference type="EMBL" id="KIK78805.1"/>
    </source>
</evidence>
<dbReference type="EMBL" id="KN826468">
    <property type="protein sequence ID" value="KIK78805.1"/>
    <property type="molecule type" value="Genomic_DNA"/>
</dbReference>
<accession>A0A0D0DKQ2</accession>